<evidence type="ECO:0000256" key="1">
    <source>
        <dbReference type="SAM" id="MobiDB-lite"/>
    </source>
</evidence>
<evidence type="ECO:0000313" key="2">
    <source>
        <dbReference type="EMBL" id="RDX44386.1"/>
    </source>
</evidence>
<sequence length="165" mass="18308">MHADLALGWQRLLLDPRWQQHVSSIVSCAKTFSFWGAEEAFARTGMLSRRPRGGRAAQSRPLGARPTEAASNSSSADTDTAPCIYGANIKANFNAHRKFHLRRVIRIRLSKAILTQDCSEDSALIFARPPPSYAETASSISFGRAFHTSLCSESDTTPHWQHPQR</sequence>
<gene>
    <name evidence="2" type="ORF">OH76DRAFT_1097354</name>
</gene>
<dbReference type="EMBL" id="KZ857450">
    <property type="protein sequence ID" value="RDX44386.1"/>
    <property type="molecule type" value="Genomic_DNA"/>
</dbReference>
<dbReference type="Proteomes" id="UP000256964">
    <property type="component" value="Unassembled WGS sequence"/>
</dbReference>
<feature type="region of interest" description="Disordered" evidence="1">
    <location>
        <begin position="46"/>
        <end position="78"/>
    </location>
</feature>
<reference evidence="2 3" key="1">
    <citation type="journal article" date="2018" name="Biotechnol. Biofuels">
        <title>Integrative visual omics of the white-rot fungus Polyporus brumalis exposes the biotechnological potential of its oxidative enzymes for delignifying raw plant biomass.</title>
        <authorList>
            <person name="Miyauchi S."/>
            <person name="Rancon A."/>
            <person name="Drula E."/>
            <person name="Hage H."/>
            <person name="Chaduli D."/>
            <person name="Favel A."/>
            <person name="Grisel S."/>
            <person name="Henrissat B."/>
            <person name="Herpoel-Gimbert I."/>
            <person name="Ruiz-Duenas F.J."/>
            <person name="Chevret D."/>
            <person name="Hainaut M."/>
            <person name="Lin J."/>
            <person name="Wang M."/>
            <person name="Pangilinan J."/>
            <person name="Lipzen A."/>
            <person name="Lesage-Meessen L."/>
            <person name="Navarro D."/>
            <person name="Riley R."/>
            <person name="Grigoriev I.V."/>
            <person name="Zhou S."/>
            <person name="Raouche S."/>
            <person name="Rosso M.N."/>
        </authorList>
    </citation>
    <scope>NUCLEOTIDE SEQUENCE [LARGE SCALE GENOMIC DNA]</scope>
    <source>
        <strain evidence="2 3">BRFM 1820</strain>
    </source>
</reference>
<name>A0A371CVT2_9APHY</name>
<evidence type="ECO:0000313" key="3">
    <source>
        <dbReference type="Proteomes" id="UP000256964"/>
    </source>
</evidence>
<keyword evidence="3" id="KW-1185">Reference proteome</keyword>
<dbReference type="AlphaFoldDB" id="A0A371CVT2"/>
<accession>A0A371CVT2</accession>
<organism evidence="2 3">
    <name type="scientific">Lentinus brumalis</name>
    <dbReference type="NCBI Taxonomy" id="2498619"/>
    <lineage>
        <taxon>Eukaryota</taxon>
        <taxon>Fungi</taxon>
        <taxon>Dikarya</taxon>
        <taxon>Basidiomycota</taxon>
        <taxon>Agaricomycotina</taxon>
        <taxon>Agaricomycetes</taxon>
        <taxon>Polyporales</taxon>
        <taxon>Polyporaceae</taxon>
        <taxon>Lentinus</taxon>
    </lineage>
</organism>
<proteinExistence type="predicted"/>
<protein>
    <submittedName>
        <fullName evidence="2">Uncharacterized protein</fullName>
    </submittedName>
</protein>
<feature type="compositionally biased region" description="Low complexity" evidence="1">
    <location>
        <begin position="69"/>
        <end position="78"/>
    </location>
</feature>